<reference evidence="1 2" key="1">
    <citation type="journal article" date="2013" name="PLoS Genet.">
        <title>Comparative genome structure, secondary metabolite, and effector coding capacity across Cochliobolus pathogens.</title>
        <authorList>
            <person name="Condon B.J."/>
            <person name="Leng Y."/>
            <person name="Wu D."/>
            <person name="Bushley K.E."/>
            <person name="Ohm R.A."/>
            <person name="Otillar R."/>
            <person name="Martin J."/>
            <person name="Schackwitz W."/>
            <person name="Grimwood J."/>
            <person name="MohdZainudin N."/>
            <person name="Xue C."/>
            <person name="Wang R."/>
            <person name="Manning V.A."/>
            <person name="Dhillon B."/>
            <person name="Tu Z.J."/>
            <person name="Steffenson B.J."/>
            <person name="Salamov A."/>
            <person name="Sun H."/>
            <person name="Lowry S."/>
            <person name="LaButti K."/>
            <person name="Han J."/>
            <person name="Copeland A."/>
            <person name="Lindquist E."/>
            <person name="Barry K."/>
            <person name="Schmutz J."/>
            <person name="Baker S.E."/>
            <person name="Ciuffetti L.M."/>
            <person name="Grigoriev I.V."/>
            <person name="Zhong S."/>
            <person name="Turgeon B.G."/>
        </authorList>
    </citation>
    <scope>NUCLEOTIDE SEQUENCE [LARGE SCALE GENOMIC DNA]</scope>
    <source>
        <strain evidence="1 2">26-R-13</strain>
    </source>
</reference>
<dbReference type="GeneID" id="19144035"/>
<protein>
    <submittedName>
        <fullName evidence="1">Uncharacterized protein</fullName>
    </submittedName>
</protein>
<sequence>MYTVLHVYTVSLPLSSLGNVLRQSRVLLHNMPCTQLLVILHTNTLGLASPTYSIPSRSTCAF</sequence>
<keyword evidence="2" id="KW-1185">Reference proteome</keyword>
<organism evidence="1 2">
    <name type="scientific">Cochliobolus carbonum (strain 26-R-13)</name>
    <name type="common">Maize leaf spot fungus</name>
    <name type="synonym">Bipolaris zeicola</name>
    <dbReference type="NCBI Taxonomy" id="930089"/>
    <lineage>
        <taxon>Eukaryota</taxon>
        <taxon>Fungi</taxon>
        <taxon>Dikarya</taxon>
        <taxon>Ascomycota</taxon>
        <taxon>Pezizomycotina</taxon>
        <taxon>Dothideomycetes</taxon>
        <taxon>Pleosporomycetidae</taxon>
        <taxon>Pleosporales</taxon>
        <taxon>Pleosporineae</taxon>
        <taxon>Pleosporaceae</taxon>
        <taxon>Bipolaris</taxon>
    </lineage>
</organism>
<dbReference type="EMBL" id="KI964846">
    <property type="protein sequence ID" value="EUC28074.1"/>
    <property type="molecule type" value="Genomic_DNA"/>
</dbReference>
<name>W6XZA7_COCC2</name>
<dbReference type="HOGENOM" id="CLU_2903880_0_0_1"/>
<evidence type="ECO:0000313" key="1">
    <source>
        <dbReference type="EMBL" id="EUC28074.1"/>
    </source>
</evidence>
<evidence type="ECO:0000313" key="2">
    <source>
        <dbReference type="Proteomes" id="UP000053841"/>
    </source>
</evidence>
<dbReference type="KEGG" id="bze:COCCADRAFT_110105"/>
<proteinExistence type="predicted"/>
<dbReference type="RefSeq" id="XP_007717630.1">
    <property type="nucleotide sequence ID" value="XM_007719440.1"/>
</dbReference>
<dbReference type="AlphaFoldDB" id="W6XZA7"/>
<accession>W6XZA7</accession>
<gene>
    <name evidence="1" type="ORF">COCCADRAFT_110105</name>
</gene>
<dbReference type="Proteomes" id="UP000053841">
    <property type="component" value="Unassembled WGS sequence"/>
</dbReference>